<evidence type="ECO:0000256" key="4">
    <source>
        <dbReference type="ARBA" id="ARBA00023015"/>
    </source>
</evidence>
<feature type="compositionally biased region" description="Basic and acidic residues" evidence="7">
    <location>
        <begin position="239"/>
        <end position="260"/>
    </location>
</feature>
<reference evidence="10" key="1">
    <citation type="submission" date="2021-02" db="EMBL/GenBank/DDBJ databases">
        <title>Genome sequence Cadophora malorum strain M34.</title>
        <authorList>
            <person name="Stefanovic E."/>
            <person name="Vu D."/>
            <person name="Scully C."/>
            <person name="Dijksterhuis J."/>
            <person name="Roader J."/>
            <person name="Houbraken J."/>
        </authorList>
    </citation>
    <scope>NUCLEOTIDE SEQUENCE</scope>
    <source>
        <strain evidence="10">M34</strain>
    </source>
</reference>
<feature type="region of interest" description="Disordered" evidence="7">
    <location>
        <begin position="237"/>
        <end position="260"/>
    </location>
</feature>
<comment type="caution">
    <text evidence="10">The sequence shown here is derived from an EMBL/GenBank/DDBJ whole genome shotgun (WGS) entry which is preliminary data.</text>
</comment>
<dbReference type="AlphaFoldDB" id="A0A8H7THP4"/>
<gene>
    <name evidence="10" type="ORF">IFR04_006941</name>
</gene>
<evidence type="ECO:0000256" key="6">
    <source>
        <dbReference type="ARBA" id="ARBA00023242"/>
    </source>
</evidence>
<dbReference type="PANTHER" id="PTHR46469">
    <property type="entry name" value="TRANSCRIPTION INITIATION FACTOR TFIID SUBUNIT 8"/>
    <property type="match status" value="1"/>
</dbReference>
<evidence type="ECO:0000259" key="9">
    <source>
        <dbReference type="Pfam" id="PF10406"/>
    </source>
</evidence>
<organism evidence="10 11">
    <name type="scientific">Cadophora malorum</name>
    <dbReference type="NCBI Taxonomy" id="108018"/>
    <lineage>
        <taxon>Eukaryota</taxon>
        <taxon>Fungi</taxon>
        <taxon>Dikarya</taxon>
        <taxon>Ascomycota</taxon>
        <taxon>Pezizomycotina</taxon>
        <taxon>Leotiomycetes</taxon>
        <taxon>Helotiales</taxon>
        <taxon>Ploettnerulaceae</taxon>
        <taxon>Cadophora</taxon>
    </lineage>
</organism>
<keyword evidence="6" id="KW-0539">Nucleus</keyword>
<keyword evidence="4" id="KW-0805">Transcription regulation</keyword>
<feature type="domain" description="Bromodomain associated" evidence="8">
    <location>
        <begin position="63"/>
        <end position="131"/>
    </location>
</feature>
<evidence type="ECO:0000256" key="1">
    <source>
        <dbReference type="ARBA" id="ARBA00004123"/>
    </source>
</evidence>
<dbReference type="EMBL" id="JAFJYH010000095">
    <property type="protein sequence ID" value="KAG4419904.1"/>
    <property type="molecule type" value="Genomic_DNA"/>
</dbReference>
<dbReference type="InterPro" id="IPR019473">
    <property type="entry name" value="TFIID_su8_C"/>
</dbReference>
<evidence type="ECO:0000313" key="11">
    <source>
        <dbReference type="Proteomes" id="UP000664132"/>
    </source>
</evidence>
<evidence type="ECO:0000313" key="10">
    <source>
        <dbReference type="EMBL" id="KAG4419904.1"/>
    </source>
</evidence>
<evidence type="ECO:0000256" key="2">
    <source>
        <dbReference type="ARBA" id="ARBA00008767"/>
    </source>
</evidence>
<accession>A0A8H7THP4</accession>
<dbReference type="GO" id="GO:0046982">
    <property type="term" value="F:protein heterodimerization activity"/>
    <property type="evidence" value="ECO:0007669"/>
    <property type="project" value="InterPro"/>
</dbReference>
<evidence type="ECO:0000259" key="8">
    <source>
        <dbReference type="Pfam" id="PF07524"/>
    </source>
</evidence>
<dbReference type="Pfam" id="PF10406">
    <property type="entry name" value="TAF8_C"/>
    <property type="match status" value="1"/>
</dbReference>
<comment type="subcellular location">
    <subcellularLocation>
        <location evidence="1">Nucleus</location>
    </subcellularLocation>
</comment>
<evidence type="ECO:0000256" key="3">
    <source>
        <dbReference type="ARBA" id="ARBA00017307"/>
    </source>
</evidence>
<dbReference type="CDD" id="cd00076">
    <property type="entry name" value="HFD_SF"/>
    <property type="match status" value="1"/>
</dbReference>
<evidence type="ECO:0000256" key="7">
    <source>
        <dbReference type="SAM" id="MobiDB-lite"/>
    </source>
</evidence>
<protein>
    <recommendedName>
        <fullName evidence="3">Transcription initiation factor TFIID subunit 8</fullName>
    </recommendedName>
</protein>
<dbReference type="CDD" id="cd08049">
    <property type="entry name" value="TAF8"/>
    <property type="match status" value="1"/>
</dbReference>
<feature type="region of interest" description="Disordered" evidence="7">
    <location>
        <begin position="1"/>
        <end position="46"/>
    </location>
</feature>
<comment type="similarity">
    <text evidence="2">Belongs to the TAF8 family.</text>
</comment>
<dbReference type="Pfam" id="PF07524">
    <property type="entry name" value="Bromo_TP"/>
    <property type="match status" value="1"/>
</dbReference>
<keyword evidence="5" id="KW-0804">Transcription</keyword>
<sequence length="316" mass="35272">MAPISPISISKKRASPSQSDDSLSDEPTSKRRRVEIDMPATPPPEEYFDAKSQNITMFDDDPHQLLSRSVALALEHVGFTGASPEALEAFCSEVDVYAEHFLSKVTSSMLNCRRSLPTPLDFKYALSEFDIPIASIEPHLKPPIPKSKLLIQLEPAPPTELGMPSSEKLLGDALSGESDKKLKPYIPTRFPSFPSKHTYKWTEKENGLQTDPRRIREEAAKVARQSEEALRRLTKVAKAGKEKDVKKTASKDPKSKERHEMWEKTMGKLVTSEVQAPAKESVDDNDRGLIVNADRNFYRKGALAKKKHAPVLLEGL</sequence>
<dbReference type="InterPro" id="IPR006565">
    <property type="entry name" value="BTP"/>
</dbReference>
<dbReference type="Gene3D" id="1.10.20.10">
    <property type="entry name" value="Histone, subunit A"/>
    <property type="match status" value="1"/>
</dbReference>
<feature type="domain" description="Transcription factor TFIID subunit 8 C-terminal" evidence="9">
    <location>
        <begin position="185"/>
        <end position="233"/>
    </location>
</feature>
<dbReference type="GO" id="GO:0006367">
    <property type="term" value="P:transcription initiation at RNA polymerase II promoter"/>
    <property type="evidence" value="ECO:0007669"/>
    <property type="project" value="TreeGrafter"/>
</dbReference>
<name>A0A8H7THP4_9HELO</name>
<dbReference type="InterPro" id="IPR037818">
    <property type="entry name" value="TAF8"/>
</dbReference>
<proteinExistence type="inferred from homology"/>
<evidence type="ECO:0000256" key="5">
    <source>
        <dbReference type="ARBA" id="ARBA00023163"/>
    </source>
</evidence>
<dbReference type="OrthoDB" id="2193813at2759"/>
<dbReference type="InterPro" id="IPR009072">
    <property type="entry name" value="Histone-fold"/>
</dbReference>
<dbReference type="GO" id="GO:0005669">
    <property type="term" value="C:transcription factor TFIID complex"/>
    <property type="evidence" value="ECO:0007669"/>
    <property type="project" value="InterPro"/>
</dbReference>
<dbReference type="PANTHER" id="PTHR46469:SF1">
    <property type="entry name" value="TRANSCRIPTION INITIATION FACTOR TFIID SUBUNIT 8"/>
    <property type="match status" value="1"/>
</dbReference>
<keyword evidence="11" id="KW-1185">Reference proteome</keyword>
<dbReference type="Proteomes" id="UP000664132">
    <property type="component" value="Unassembled WGS sequence"/>
</dbReference>